<sequence>EKKKRKKEESVIVAALDSPFSVREVQPMKAQRPALLLMVFGEHTRPEDAPANGGPSRAGSTTARGNRTAAPDGGWPAQKAPLQSGLSRGRPDSGTGAISGGKAVTARPTGGLQLLFRLGWTRGSRPGVAGGPHP</sequence>
<dbReference type="Proteomes" id="UP000001555">
    <property type="component" value="Unassembled WGS sequence"/>
</dbReference>
<dbReference type="VEuPathDB" id="VectorBase:ISCW002596"/>
<dbReference type="EMBL" id="DS663882">
    <property type="protein sequence ID" value="EEC03251.1"/>
    <property type="molecule type" value="Genomic_DNA"/>
</dbReference>
<dbReference type="InParanoid" id="B7P9H9"/>
<keyword evidence="4" id="KW-1185">Reference proteome</keyword>
<feature type="non-terminal residue" evidence="2">
    <location>
        <position position="1"/>
    </location>
</feature>
<evidence type="ECO:0000313" key="2">
    <source>
        <dbReference type="EMBL" id="EEC03251.1"/>
    </source>
</evidence>
<reference evidence="2 4" key="1">
    <citation type="submission" date="2008-03" db="EMBL/GenBank/DDBJ databases">
        <title>Annotation of Ixodes scapularis.</title>
        <authorList>
            <consortium name="Ixodes scapularis Genome Project Consortium"/>
            <person name="Caler E."/>
            <person name="Hannick L.I."/>
            <person name="Bidwell S."/>
            <person name="Joardar V."/>
            <person name="Thiagarajan M."/>
            <person name="Amedeo P."/>
            <person name="Galinsky K.J."/>
            <person name="Schobel S."/>
            <person name="Inman J."/>
            <person name="Hostetler J."/>
            <person name="Miller J."/>
            <person name="Hammond M."/>
            <person name="Megy K."/>
            <person name="Lawson D."/>
            <person name="Kodira C."/>
            <person name="Sutton G."/>
            <person name="Meyer J."/>
            <person name="Hill C.A."/>
            <person name="Birren B."/>
            <person name="Nene V."/>
            <person name="Collins F."/>
            <person name="Alarcon-Chaidez F."/>
            <person name="Wikel S."/>
            <person name="Strausberg R."/>
        </authorList>
    </citation>
    <scope>NUCLEOTIDE SEQUENCE [LARGE SCALE GENOMIC DNA]</scope>
    <source>
        <strain evidence="4">Wikel</strain>
        <strain evidence="2">Wikel colony</strain>
    </source>
</reference>
<reference evidence="3" key="2">
    <citation type="submission" date="2020-05" db="UniProtKB">
        <authorList>
            <consortium name="EnsemblMetazoa"/>
        </authorList>
    </citation>
    <scope>IDENTIFICATION</scope>
    <source>
        <strain evidence="3">wikel</strain>
    </source>
</reference>
<dbReference type="VEuPathDB" id="VectorBase:ISCI002596"/>
<dbReference type="PaxDb" id="6945-B7P9H9"/>
<dbReference type="HOGENOM" id="CLU_1901446_0_0_1"/>
<protein>
    <submittedName>
        <fullName evidence="2 3">Uncharacterized protein</fullName>
    </submittedName>
</protein>
<evidence type="ECO:0000313" key="4">
    <source>
        <dbReference type="Proteomes" id="UP000001555"/>
    </source>
</evidence>
<accession>B7P9H9</accession>
<gene>
    <name evidence="2" type="ORF">IscW_ISCW002596</name>
</gene>
<name>B7P9H9_IXOSC</name>
<proteinExistence type="predicted"/>
<evidence type="ECO:0000256" key="1">
    <source>
        <dbReference type="SAM" id="MobiDB-lite"/>
    </source>
</evidence>
<dbReference type="EnsemblMetazoa" id="ISCW002596-RA">
    <property type="protein sequence ID" value="ISCW002596-PA"/>
    <property type="gene ID" value="ISCW002596"/>
</dbReference>
<dbReference type="AlphaFoldDB" id="B7P9H9"/>
<evidence type="ECO:0000313" key="3">
    <source>
        <dbReference type="EnsemblMetazoa" id="ISCW002596-PA"/>
    </source>
</evidence>
<dbReference type="EMBL" id="ABJB010002591">
    <property type="status" value="NOT_ANNOTATED_CDS"/>
    <property type="molecule type" value="Genomic_DNA"/>
</dbReference>
<organism>
    <name type="scientific">Ixodes scapularis</name>
    <name type="common">Black-legged tick</name>
    <name type="synonym">Deer tick</name>
    <dbReference type="NCBI Taxonomy" id="6945"/>
    <lineage>
        <taxon>Eukaryota</taxon>
        <taxon>Metazoa</taxon>
        <taxon>Ecdysozoa</taxon>
        <taxon>Arthropoda</taxon>
        <taxon>Chelicerata</taxon>
        <taxon>Arachnida</taxon>
        <taxon>Acari</taxon>
        <taxon>Parasitiformes</taxon>
        <taxon>Ixodida</taxon>
        <taxon>Ixodoidea</taxon>
        <taxon>Ixodidae</taxon>
        <taxon>Ixodinae</taxon>
        <taxon>Ixodes</taxon>
    </lineage>
</organism>
<feature type="non-terminal residue" evidence="2">
    <location>
        <position position="134"/>
    </location>
</feature>
<feature type="region of interest" description="Disordered" evidence="1">
    <location>
        <begin position="45"/>
        <end position="106"/>
    </location>
</feature>